<evidence type="ECO:0000256" key="6">
    <source>
        <dbReference type="SAM" id="Phobius"/>
    </source>
</evidence>
<feature type="transmembrane region" description="Helical" evidence="6">
    <location>
        <begin position="330"/>
        <end position="349"/>
    </location>
</feature>
<dbReference type="EMBL" id="JBHSRF010000017">
    <property type="protein sequence ID" value="MFC6082496.1"/>
    <property type="molecule type" value="Genomic_DNA"/>
</dbReference>
<keyword evidence="4 6" id="KW-1133">Transmembrane helix</keyword>
<comment type="subcellular location">
    <subcellularLocation>
        <location evidence="1">Cell membrane</location>
        <topology evidence="1">Multi-pass membrane protein</topology>
    </subcellularLocation>
</comment>
<feature type="transmembrane region" description="Helical" evidence="6">
    <location>
        <begin position="674"/>
        <end position="696"/>
    </location>
</feature>
<dbReference type="InterPro" id="IPR038766">
    <property type="entry name" value="Membrane_comp_ABC_pdt"/>
</dbReference>
<feature type="transmembrane region" description="Helical" evidence="6">
    <location>
        <begin position="288"/>
        <end position="309"/>
    </location>
</feature>
<protein>
    <submittedName>
        <fullName evidence="8">FtsX-like permease family protein</fullName>
    </submittedName>
</protein>
<evidence type="ECO:0000256" key="1">
    <source>
        <dbReference type="ARBA" id="ARBA00004651"/>
    </source>
</evidence>
<keyword evidence="2" id="KW-1003">Cell membrane</keyword>
<gene>
    <name evidence="8" type="ORF">ACFP1K_15120</name>
</gene>
<name>A0ABW1NH80_9ACTN</name>
<proteinExistence type="predicted"/>
<feature type="domain" description="ABC3 transporter permease C-terminal" evidence="7">
    <location>
        <begin position="197"/>
        <end position="314"/>
    </location>
</feature>
<evidence type="ECO:0000256" key="3">
    <source>
        <dbReference type="ARBA" id="ARBA00022692"/>
    </source>
</evidence>
<dbReference type="Proteomes" id="UP001596137">
    <property type="component" value="Unassembled WGS sequence"/>
</dbReference>
<evidence type="ECO:0000256" key="4">
    <source>
        <dbReference type="ARBA" id="ARBA00022989"/>
    </source>
</evidence>
<keyword evidence="5 6" id="KW-0472">Membrane</keyword>
<accession>A0ABW1NH80</accession>
<feature type="transmembrane region" description="Helical" evidence="6">
    <location>
        <begin position="639"/>
        <end position="662"/>
    </location>
</feature>
<keyword evidence="3 6" id="KW-0812">Transmembrane</keyword>
<feature type="transmembrane region" description="Helical" evidence="6">
    <location>
        <begin position="20"/>
        <end position="42"/>
    </location>
</feature>
<organism evidence="8 9">
    <name type="scientific">Sphaerisporangium aureirubrum</name>
    <dbReference type="NCBI Taxonomy" id="1544736"/>
    <lineage>
        <taxon>Bacteria</taxon>
        <taxon>Bacillati</taxon>
        <taxon>Actinomycetota</taxon>
        <taxon>Actinomycetes</taxon>
        <taxon>Streptosporangiales</taxon>
        <taxon>Streptosporangiaceae</taxon>
        <taxon>Sphaerisporangium</taxon>
    </lineage>
</organism>
<dbReference type="PANTHER" id="PTHR30287:SF2">
    <property type="entry name" value="BLL1001 PROTEIN"/>
    <property type="match status" value="1"/>
</dbReference>
<feature type="transmembrane region" description="Helical" evidence="6">
    <location>
        <begin position="191"/>
        <end position="216"/>
    </location>
</feature>
<sequence length="708" mass="74003">MNTLQLGLRLAFGGGREGWARLGLTALGVGLGVTLLLLSLTAQSALEGRAERSAWRDSSSATPATAPDPTLWLAVSDDHDGEPLFRLHVAPLGPNPPVPPGFDRLPRAGEVAVSPALARLLAVTPDDQLKDRFPGRVVATIGEAALAYPGQLMGVAGHTPENLRELTGAQEVRGIMTGRPGNYAYTLISRFLLAVGTVLLLLPVIVFVFMVTRIAAVRSEQRFAALRLAGATRAQSARTASVETGVGALAGTALGLAGYLTARPAVARHVTFDGFGFFDADVAVPGPWLAAVLAGVPVLAVLTAMAALLRVRITPLGIARRESRPRPTAWRALPLAAGLAGLLTAVVLRDHDVMGNDTLRGVFALSLVSTLAGSVVVGPWACSVLGDVLARRGRGATTLMAARRIADDPRAAYRGVSGVALAVYVATLLAGLAGVAGDRPGSAFRGGLRPGVVEVFVDRQPASRLAPLMTGGAVVTRLDPAWNTVVPCRELSRVVNTTCPLSPTERRRGLGGEATIGVMSGSFLESAPDLANLPVRAVYVPTDGSLAAESRVRTQAAILLPRAILNSRRDVVLRETRLWADVGTLARLVTWFAVLIAGCGLTVWVIAGLLDRRRPFALLRAAGARAGELRRVVLTETAVPLLFTVLLGLALGSFTSFVFAAVGHDPWSPPGPGFLLSLTAGVLAALAITMAALPLMDVSTREDTVRSE</sequence>
<evidence type="ECO:0000256" key="5">
    <source>
        <dbReference type="ARBA" id="ARBA00023136"/>
    </source>
</evidence>
<feature type="domain" description="ABC3 transporter permease C-terminal" evidence="7">
    <location>
        <begin position="589"/>
        <end position="692"/>
    </location>
</feature>
<keyword evidence="9" id="KW-1185">Reference proteome</keyword>
<evidence type="ECO:0000256" key="2">
    <source>
        <dbReference type="ARBA" id="ARBA00022475"/>
    </source>
</evidence>
<evidence type="ECO:0000313" key="8">
    <source>
        <dbReference type="EMBL" id="MFC6082496.1"/>
    </source>
</evidence>
<evidence type="ECO:0000259" key="7">
    <source>
        <dbReference type="Pfam" id="PF02687"/>
    </source>
</evidence>
<feature type="transmembrane region" description="Helical" evidence="6">
    <location>
        <begin position="411"/>
        <end position="436"/>
    </location>
</feature>
<reference evidence="9" key="1">
    <citation type="journal article" date="2019" name="Int. J. Syst. Evol. Microbiol.">
        <title>The Global Catalogue of Microorganisms (GCM) 10K type strain sequencing project: providing services to taxonomists for standard genome sequencing and annotation.</title>
        <authorList>
            <consortium name="The Broad Institute Genomics Platform"/>
            <consortium name="The Broad Institute Genome Sequencing Center for Infectious Disease"/>
            <person name="Wu L."/>
            <person name="Ma J."/>
        </authorList>
    </citation>
    <scope>NUCLEOTIDE SEQUENCE [LARGE SCALE GENOMIC DNA]</scope>
    <source>
        <strain evidence="9">JCM 30346</strain>
    </source>
</reference>
<feature type="transmembrane region" description="Helical" evidence="6">
    <location>
        <begin position="588"/>
        <end position="610"/>
    </location>
</feature>
<comment type="caution">
    <text evidence="8">The sequence shown here is derived from an EMBL/GenBank/DDBJ whole genome shotgun (WGS) entry which is preliminary data.</text>
</comment>
<dbReference type="RefSeq" id="WP_380752618.1">
    <property type="nucleotide sequence ID" value="NZ_JBHSRF010000017.1"/>
</dbReference>
<dbReference type="InterPro" id="IPR003838">
    <property type="entry name" value="ABC3_permease_C"/>
</dbReference>
<dbReference type="Pfam" id="PF02687">
    <property type="entry name" value="FtsX"/>
    <property type="match status" value="2"/>
</dbReference>
<feature type="transmembrane region" description="Helical" evidence="6">
    <location>
        <begin position="361"/>
        <end position="390"/>
    </location>
</feature>
<evidence type="ECO:0000313" key="9">
    <source>
        <dbReference type="Proteomes" id="UP001596137"/>
    </source>
</evidence>
<dbReference type="PANTHER" id="PTHR30287">
    <property type="entry name" value="MEMBRANE COMPONENT OF PREDICTED ABC SUPERFAMILY METABOLITE UPTAKE TRANSPORTER"/>
    <property type="match status" value="1"/>
</dbReference>